<evidence type="ECO:0000256" key="1">
    <source>
        <dbReference type="ARBA" id="ARBA00022741"/>
    </source>
</evidence>
<gene>
    <name evidence="3" type="ORF">HNQ93_002724</name>
</gene>
<dbReference type="SUPFAM" id="SSF50465">
    <property type="entry name" value="EF-Tu/eEF-1alpha/eIF2-gamma C-terminal domain"/>
    <property type="match status" value="1"/>
</dbReference>
<dbReference type="RefSeq" id="WP_183403706.1">
    <property type="nucleotide sequence ID" value="NZ_JACHGG010000003.1"/>
</dbReference>
<dbReference type="Proteomes" id="UP000532746">
    <property type="component" value="Unassembled WGS sequence"/>
</dbReference>
<dbReference type="InterPro" id="IPR009001">
    <property type="entry name" value="Transl_elong_EF1A/Init_IF2_C"/>
</dbReference>
<sequence>MTSPYRLYPDHPDDFEARVRLLRPDEGGRQLLPCNGIRWDFGYAQDRPLISYMWLHPDFYDPETGNSLQELPLPVDKWLHARVAILLAAARSFHRPKLWPGTSFHYCEGSRIVAEGTVTRLTGLGQPRP</sequence>
<accession>A0A7W9T2Y3</accession>
<dbReference type="Gene3D" id="2.40.30.10">
    <property type="entry name" value="Translation factors"/>
    <property type="match status" value="1"/>
</dbReference>
<evidence type="ECO:0000256" key="2">
    <source>
        <dbReference type="ARBA" id="ARBA00023134"/>
    </source>
</evidence>
<evidence type="ECO:0000313" key="4">
    <source>
        <dbReference type="Proteomes" id="UP000532746"/>
    </source>
</evidence>
<evidence type="ECO:0000313" key="3">
    <source>
        <dbReference type="EMBL" id="MBB6059864.1"/>
    </source>
</evidence>
<keyword evidence="1" id="KW-0547">Nucleotide-binding</keyword>
<name>A0A7W9T2Y3_9BACT</name>
<organism evidence="3 4">
    <name type="scientific">Hymenobacter luteus</name>
    <dbReference type="NCBI Taxonomy" id="1411122"/>
    <lineage>
        <taxon>Bacteria</taxon>
        <taxon>Pseudomonadati</taxon>
        <taxon>Bacteroidota</taxon>
        <taxon>Cytophagia</taxon>
        <taxon>Cytophagales</taxon>
        <taxon>Hymenobacteraceae</taxon>
        <taxon>Hymenobacter</taxon>
    </lineage>
</organism>
<protein>
    <submittedName>
        <fullName evidence="3">Uncharacterized protein</fullName>
    </submittedName>
</protein>
<dbReference type="EMBL" id="JACHGG010000003">
    <property type="protein sequence ID" value="MBB6059864.1"/>
    <property type="molecule type" value="Genomic_DNA"/>
</dbReference>
<reference evidence="3 4" key="1">
    <citation type="submission" date="2020-08" db="EMBL/GenBank/DDBJ databases">
        <title>Genomic Encyclopedia of Type Strains, Phase IV (KMG-IV): sequencing the most valuable type-strain genomes for metagenomic binning, comparative biology and taxonomic classification.</title>
        <authorList>
            <person name="Goeker M."/>
        </authorList>
    </citation>
    <scope>NUCLEOTIDE SEQUENCE [LARGE SCALE GENOMIC DNA]</scope>
    <source>
        <strain evidence="3 4">DSM 26718</strain>
    </source>
</reference>
<keyword evidence="4" id="KW-1185">Reference proteome</keyword>
<dbReference type="AlphaFoldDB" id="A0A7W9T2Y3"/>
<comment type="caution">
    <text evidence="3">The sequence shown here is derived from an EMBL/GenBank/DDBJ whole genome shotgun (WGS) entry which is preliminary data.</text>
</comment>
<dbReference type="GO" id="GO:0005525">
    <property type="term" value="F:GTP binding"/>
    <property type="evidence" value="ECO:0007669"/>
    <property type="project" value="UniProtKB-KW"/>
</dbReference>
<keyword evidence="2" id="KW-0342">GTP-binding</keyword>
<proteinExistence type="predicted"/>